<dbReference type="PANTHER" id="PTHR43434">
    <property type="entry name" value="PHOSPHOGLYCOLATE PHOSPHATASE"/>
    <property type="match status" value="1"/>
</dbReference>
<dbReference type="Gene3D" id="3.40.50.1000">
    <property type="entry name" value="HAD superfamily/HAD-like"/>
    <property type="match status" value="1"/>
</dbReference>
<dbReference type="InterPro" id="IPR036412">
    <property type="entry name" value="HAD-like_sf"/>
</dbReference>
<accession>A0ABP7PIR6</accession>
<feature type="region of interest" description="Disordered" evidence="1">
    <location>
        <begin position="242"/>
        <end position="265"/>
    </location>
</feature>
<protein>
    <submittedName>
        <fullName evidence="2">GMP/IMP nucleotidase</fullName>
    </submittedName>
</protein>
<dbReference type="SUPFAM" id="SSF56784">
    <property type="entry name" value="HAD-like"/>
    <property type="match status" value="1"/>
</dbReference>
<dbReference type="RefSeq" id="WP_344806783.1">
    <property type="nucleotide sequence ID" value="NZ_BAABBO010000011.1"/>
</dbReference>
<proteinExistence type="predicted"/>
<dbReference type="Pfam" id="PF00702">
    <property type="entry name" value="Hydrolase"/>
    <property type="match status" value="1"/>
</dbReference>
<dbReference type="InterPro" id="IPR050155">
    <property type="entry name" value="HAD-like_hydrolase_sf"/>
</dbReference>
<organism evidence="2 3">
    <name type="scientific">Allohahella marinimesophila</name>
    <dbReference type="NCBI Taxonomy" id="1054972"/>
    <lineage>
        <taxon>Bacteria</taxon>
        <taxon>Pseudomonadati</taxon>
        <taxon>Pseudomonadota</taxon>
        <taxon>Gammaproteobacteria</taxon>
        <taxon>Oceanospirillales</taxon>
        <taxon>Hahellaceae</taxon>
        <taxon>Allohahella</taxon>
    </lineage>
</organism>
<sequence>MKETTGADKRPDWSEIETVLLDMDGTLLDLNYDNHFWMEHLPLRYAQIHQQEPTEARRHVTALIQAQRGTLNWYCLDYWSETLDVDITALKREIGHLIQYRPGTERLLQFLQSLPASAYIVTNAHRAGLEIKLEAVGLGQYFSSDRIISSHDYGEPKEADRFWTHLQQALNFQPSHTMFIDDNVQVLEAAAAHGIRHLYGIAQPDSRGQVSDEAYRRISKVVEGSNTDSVLVPMLTDLGELIPESSTTSTPTLTSDDVAAGEHRH</sequence>
<dbReference type="NCBIfam" id="NF011564">
    <property type="entry name" value="PRK14988.1"/>
    <property type="match status" value="1"/>
</dbReference>
<dbReference type="Proteomes" id="UP001501337">
    <property type="component" value="Unassembled WGS sequence"/>
</dbReference>
<feature type="compositionally biased region" description="Low complexity" evidence="1">
    <location>
        <begin position="245"/>
        <end position="255"/>
    </location>
</feature>
<dbReference type="InterPro" id="IPR006439">
    <property type="entry name" value="HAD-SF_hydro_IA"/>
</dbReference>
<reference evidence="3" key="1">
    <citation type="journal article" date="2019" name="Int. J. Syst. Evol. Microbiol.">
        <title>The Global Catalogue of Microorganisms (GCM) 10K type strain sequencing project: providing services to taxonomists for standard genome sequencing and annotation.</title>
        <authorList>
            <consortium name="The Broad Institute Genomics Platform"/>
            <consortium name="The Broad Institute Genome Sequencing Center for Infectious Disease"/>
            <person name="Wu L."/>
            <person name="Ma J."/>
        </authorList>
    </citation>
    <scope>NUCLEOTIDE SEQUENCE [LARGE SCALE GENOMIC DNA]</scope>
    <source>
        <strain evidence="3">JCM 17555</strain>
    </source>
</reference>
<dbReference type="CDD" id="cd01427">
    <property type="entry name" value="HAD_like"/>
    <property type="match status" value="1"/>
</dbReference>
<comment type="caution">
    <text evidence="2">The sequence shown here is derived from an EMBL/GenBank/DDBJ whole genome shotgun (WGS) entry which is preliminary data.</text>
</comment>
<dbReference type="EMBL" id="BAABBO010000011">
    <property type="protein sequence ID" value="GAA3965892.1"/>
    <property type="molecule type" value="Genomic_DNA"/>
</dbReference>
<keyword evidence="3" id="KW-1185">Reference proteome</keyword>
<evidence type="ECO:0000256" key="1">
    <source>
        <dbReference type="SAM" id="MobiDB-lite"/>
    </source>
</evidence>
<gene>
    <name evidence="2" type="primary">yrfG</name>
    <name evidence="2" type="ORF">GCM10022278_24660</name>
</gene>
<dbReference type="SFLD" id="SFLDS00003">
    <property type="entry name" value="Haloacid_Dehalogenase"/>
    <property type="match status" value="1"/>
</dbReference>
<evidence type="ECO:0000313" key="3">
    <source>
        <dbReference type="Proteomes" id="UP001501337"/>
    </source>
</evidence>
<dbReference type="SFLD" id="SFLDG01129">
    <property type="entry name" value="C1.5:_HAD__Beta-PGM__Phosphata"/>
    <property type="match status" value="1"/>
</dbReference>
<dbReference type="NCBIfam" id="TIGR01509">
    <property type="entry name" value="HAD-SF-IA-v3"/>
    <property type="match status" value="1"/>
</dbReference>
<name>A0ABP7PIR6_9GAMM</name>
<dbReference type="InterPro" id="IPR023214">
    <property type="entry name" value="HAD_sf"/>
</dbReference>
<evidence type="ECO:0000313" key="2">
    <source>
        <dbReference type="EMBL" id="GAA3965892.1"/>
    </source>
</evidence>
<dbReference type="PANTHER" id="PTHR43434:SF3">
    <property type="entry name" value="GMP_IMP NUCLEOTIDASE YRFG"/>
    <property type="match status" value="1"/>
</dbReference>